<sequence length="141" mass="16071">MSKQGDRNEKRVYKTQIGWRAIHTFLVAISYDNDLWNTTNNWINCPPSVIVLGERNLLQIPPLFDAVNVGNDSFNNSWRHCKCCSQTCSLLFQSYRGWGRRMSHTTSLGMGVAALRRTVEIISVVIDGIEESPFAEDDYGR</sequence>
<proteinExistence type="predicted"/>
<accession>A0A6U5KS95</accession>
<dbReference type="EMBL" id="HBFR01035356">
    <property type="protein sequence ID" value="CAD8898534.1"/>
    <property type="molecule type" value="Transcribed_RNA"/>
</dbReference>
<dbReference type="AlphaFoldDB" id="A0A6U5KS95"/>
<gene>
    <name evidence="1" type="ORF">CHYS00102_LOCUS25748</name>
    <name evidence="2" type="ORF">CHYS00102_LOCUS25749</name>
</gene>
<reference evidence="1" key="1">
    <citation type="submission" date="2021-01" db="EMBL/GenBank/DDBJ databases">
        <authorList>
            <person name="Corre E."/>
            <person name="Pelletier E."/>
            <person name="Niang G."/>
            <person name="Scheremetjew M."/>
            <person name="Finn R."/>
            <person name="Kale V."/>
            <person name="Holt S."/>
            <person name="Cochrane G."/>
            <person name="Meng A."/>
            <person name="Brown T."/>
            <person name="Cohen L."/>
        </authorList>
    </citation>
    <scope>NUCLEOTIDE SEQUENCE</scope>
    <source>
        <strain evidence="1">308</strain>
    </source>
</reference>
<organism evidence="1">
    <name type="scientific">Corethron hystrix</name>
    <dbReference type="NCBI Taxonomy" id="216773"/>
    <lineage>
        <taxon>Eukaryota</taxon>
        <taxon>Sar</taxon>
        <taxon>Stramenopiles</taxon>
        <taxon>Ochrophyta</taxon>
        <taxon>Bacillariophyta</taxon>
        <taxon>Coscinodiscophyceae</taxon>
        <taxon>Corethrophycidae</taxon>
        <taxon>Corethrales</taxon>
        <taxon>Corethraceae</taxon>
        <taxon>Corethron</taxon>
    </lineage>
</organism>
<name>A0A6U5KS95_9STRA</name>
<protein>
    <submittedName>
        <fullName evidence="1">Uncharacterized protein</fullName>
    </submittedName>
</protein>
<evidence type="ECO:0000313" key="2">
    <source>
        <dbReference type="EMBL" id="CAD8898535.1"/>
    </source>
</evidence>
<dbReference type="EMBL" id="HBFR01035358">
    <property type="protein sequence ID" value="CAD8898535.1"/>
    <property type="molecule type" value="Transcribed_RNA"/>
</dbReference>
<evidence type="ECO:0000313" key="1">
    <source>
        <dbReference type="EMBL" id="CAD8898534.1"/>
    </source>
</evidence>